<dbReference type="PANTHER" id="PTHR11746">
    <property type="entry name" value="O-METHYLTRANSFERASE"/>
    <property type="match status" value="1"/>
</dbReference>
<dbReference type="GO" id="GO:0009717">
    <property type="term" value="P:isoflavonoid biosynthetic process"/>
    <property type="evidence" value="ECO:0007669"/>
    <property type="project" value="UniProtKB-ARBA"/>
</dbReference>
<evidence type="ECO:0000313" key="5">
    <source>
        <dbReference type="EMBL" id="KAK3184054.1"/>
    </source>
</evidence>
<dbReference type="GO" id="GO:0032259">
    <property type="term" value="P:methylation"/>
    <property type="evidence" value="ECO:0007669"/>
    <property type="project" value="UniProtKB-KW"/>
</dbReference>
<keyword evidence="2" id="KW-0808">Transferase</keyword>
<protein>
    <recommendedName>
        <fullName evidence="4">O-methyltransferase dimerisation domain-containing protein</fullName>
    </recommendedName>
</protein>
<dbReference type="PROSITE" id="PS51683">
    <property type="entry name" value="SAM_OMT_II"/>
    <property type="match status" value="1"/>
</dbReference>
<dbReference type="FunFam" id="1.10.10.10:FF:000213">
    <property type="entry name" value="Coniferyl alcohol 9-O-methyltransferase"/>
    <property type="match status" value="1"/>
</dbReference>
<dbReference type="AlphaFoldDB" id="A0AAE0DS91"/>
<feature type="domain" description="O-methyltransferase dimerisation" evidence="4">
    <location>
        <begin position="23"/>
        <end position="110"/>
    </location>
</feature>
<proteinExistence type="predicted"/>
<dbReference type="GO" id="GO:0008757">
    <property type="term" value="F:S-adenosylmethionine-dependent methyltransferase activity"/>
    <property type="evidence" value="ECO:0007669"/>
    <property type="project" value="UniProtKB-ARBA"/>
</dbReference>
<gene>
    <name evidence="5" type="ORF">Dsin_031340</name>
</gene>
<dbReference type="Pfam" id="PF08100">
    <property type="entry name" value="Dimerisation"/>
    <property type="match status" value="1"/>
</dbReference>
<dbReference type="InterPro" id="IPR036388">
    <property type="entry name" value="WH-like_DNA-bd_sf"/>
</dbReference>
<keyword evidence="3" id="KW-0949">S-adenosyl-L-methionine</keyword>
<dbReference type="Gene3D" id="1.10.10.10">
    <property type="entry name" value="Winged helix-like DNA-binding domain superfamily/Winged helix DNA-binding domain"/>
    <property type="match status" value="1"/>
</dbReference>
<evidence type="ECO:0000259" key="4">
    <source>
        <dbReference type="Pfam" id="PF08100"/>
    </source>
</evidence>
<sequence>MDMVNRDSGRSCELLQAQAQVYNYTFNFMNSMALKCAVELRIPDLIHNNGQPMTLSKLVTALHIIPNKADSLRRLMRILVHSGFFTRQKTSESEHEEEYGLTPASKLLFVKGRHEHDDDQILRASPL</sequence>
<dbReference type="EMBL" id="JANJYJ010000010">
    <property type="protein sequence ID" value="KAK3184054.1"/>
    <property type="molecule type" value="Genomic_DNA"/>
</dbReference>
<dbReference type="GO" id="GO:0046983">
    <property type="term" value="F:protein dimerization activity"/>
    <property type="evidence" value="ECO:0007669"/>
    <property type="project" value="InterPro"/>
</dbReference>
<evidence type="ECO:0000256" key="3">
    <source>
        <dbReference type="ARBA" id="ARBA00022691"/>
    </source>
</evidence>
<feature type="non-terminal residue" evidence="5">
    <location>
        <position position="127"/>
    </location>
</feature>
<evidence type="ECO:0000256" key="2">
    <source>
        <dbReference type="ARBA" id="ARBA00022679"/>
    </source>
</evidence>
<dbReference type="InterPro" id="IPR016461">
    <property type="entry name" value="COMT-like"/>
</dbReference>
<keyword evidence="1" id="KW-0489">Methyltransferase</keyword>
<dbReference type="InterPro" id="IPR036390">
    <property type="entry name" value="WH_DNA-bd_sf"/>
</dbReference>
<evidence type="ECO:0000313" key="6">
    <source>
        <dbReference type="Proteomes" id="UP001281410"/>
    </source>
</evidence>
<keyword evidence="6" id="KW-1185">Reference proteome</keyword>
<name>A0AAE0DS91_9ROSI</name>
<dbReference type="Proteomes" id="UP001281410">
    <property type="component" value="Unassembled WGS sequence"/>
</dbReference>
<reference evidence="5" key="1">
    <citation type="journal article" date="2023" name="Plant J.">
        <title>Genome sequences and population genomics provide insights into the demographic history, inbreeding, and mutation load of two 'living fossil' tree species of Dipteronia.</title>
        <authorList>
            <person name="Feng Y."/>
            <person name="Comes H.P."/>
            <person name="Chen J."/>
            <person name="Zhu S."/>
            <person name="Lu R."/>
            <person name="Zhang X."/>
            <person name="Li P."/>
            <person name="Qiu J."/>
            <person name="Olsen K.M."/>
            <person name="Qiu Y."/>
        </authorList>
    </citation>
    <scope>NUCLEOTIDE SEQUENCE</scope>
    <source>
        <strain evidence="5">NBL</strain>
    </source>
</reference>
<evidence type="ECO:0000256" key="1">
    <source>
        <dbReference type="ARBA" id="ARBA00022603"/>
    </source>
</evidence>
<organism evidence="5 6">
    <name type="scientific">Dipteronia sinensis</name>
    <dbReference type="NCBI Taxonomy" id="43782"/>
    <lineage>
        <taxon>Eukaryota</taxon>
        <taxon>Viridiplantae</taxon>
        <taxon>Streptophyta</taxon>
        <taxon>Embryophyta</taxon>
        <taxon>Tracheophyta</taxon>
        <taxon>Spermatophyta</taxon>
        <taxon>Magnoliopsida</taxon>
        <taxon>eudicotyledons</taxon>
        <taxon>Gunneridae</taxon>
        <taxon>Pentapetalae</taxon>
        <taxon>rosids</taxon>
        <taxon>malvids</taxon>
        <taxon>Sapindales</taxon>
        <taxon>Sapindaceae</taxon>
        <taxon>Hippocastanoideae</taxon>
        <taxon>Acereae</taxon>
        <taxon>Dipteronia</taxon>
    </lineage>
</organism>
<dbReference type="SUPFAM" id="SSF46785">
    <property type="entry name" value="Winged helix' DNA-binding domain"/>
    <property type="match status" value="1"/>
</dbReference>
<comment type="caution">
    <text evidence="5">The sequence shown here is derived from an EMBL/GenBank/DDBJ whole genome shotgun (WGS) entry which is preliminary data.</text>
</comment>
<accession>A0AAE0DS91</accession>
<dbReference type="InterPro" id="IPR012967">
    <property type="entry name" value="COMT_dimerisation"/>
</dbReference>